<sequence length="778" mass="84773">MPTVQQTASSAAKPKGGRRPPRNLKTFSPTWSNDPSIPPTPSPALIQDPVLGSGASTTALIQTRSRNQNLHPGLAHNTYTVQRRSSSEVQADRERQEKEVQSARADQQRRENLLAAYTESAHNNTLEYQSNFAHPALVTPVRVGVGKFTASIPPKTTGSKEAQIIELQRQLDALRGSEEEIFQPVEPKTLESKGHVSGSEKNPEENDSVERLSEEEARVNPEAVNSAKPTSARPRGGTSTTRPTAPSSTPSEKLRPAAAQNSKAKKRKSDANGDNSSNAKKPKTENTPKTTISSTEGGLKKNRGKKKKNKEEDGNDSALQEGKSAGFDDNRDLAIQERQQSKTDDQAMVKIKAEGPIKLPTGRAARGEHENKFTSKHLPDFIKANSGDRKLFTPLCKEAMGFVPSWSVLTKELIEGVVERGWGPNMVILSESGKDAVSTVANTKASDLRHELGSGAVNIVTKFIQENWSNSPPPLNPDDEDQWVFRSEADVAEWAQWQTTKFVVDKGPRLSPFHFADFMGNPETGEVTERKGMFENDLLLQVMAIYYAHVNALPPTTRMSGYPAGILELAIQALHHSNEQSQLERALTCYTSGNVPSRPAKEFSHTAWGNQEAVDCKGVVKHKDNEFRKTIKTLSAAKWDVIKTKALAYVKPKRGTKLPRKKKGEVSMEIGEAPGDSDDDVMMSDPPEPLQGIDGVVQVTNNSGESPETTQQTTVPVIIAAPAPENTIIEQGERLDGAGNDEGFGEEDCRNGGEGSGQDDDDDDGESESDEEAVGDKE</sequence>
<name>A0ABR3FD29_9AGAR</name>
<feature type="compositionally biased region" description="Polar residues" evidence="1">
    <location>
        <begin position="25"/>
        <end position="35"/>
    </location>
</feature>
<dbReference type="EMBL" id="JBAHYK010000529">
    <property type="protein sequence ID" value="KAL0573211.1"/>
    <property type="molecule type" value="Genomic_DNA"/>
</dbReference>
<feature type="region of interest" description="Disordered" evidence="1">
    <location>
        <begin position="724"/>
        <end position="778"/>
    </location>
</feature>
<organism evidence="2 3">
    <name type="scientific">Marasmius crinis-equi</name>
    <dbReference type="NCBI Taxonomy" id="585013"/>
    <lineage>
        <taxon>Eukaryota</taxon>
        <taxon>Fungi</taxon>
        <taxon>Dikarya</taxon>
        <taxon>Basidiomycota</taxon>
        <taxon>Agaricomycotina</taxon>
        <taxon>Agaricomycetes</taxon>
        <taxon>Agaricomycetidae</taxon>
        <taxon>Agaricales</taxon>
        <taxon>Marasmiineae</taxon>
        <taxon>Marasmiaceae</taxon>
        <taxon>Marasmius</taxon>
    </lineage>
</organism>
<feature type="compositionally biased region" description="Polar residues" evidence="1">
    <location>
        <begin position="1"/>
        <end position="10"/>
    </location>
</feature>
<gene>
    <name evidence="2" type="ORF">V5O48_008749</name>
</gene>
<feature type="region of interest" description="Disordered" evidence="1">
    <location>
        <begin position="181"/>
        <end position="330"/>
    </location>
</feature>
<feature type="region of interest" description="Disordered" evidence="1">
    <location>
        <begin position="656"/>
        <end position="684"/>
    </location>
</feature>
<protein>
    <submittedName>
        <fullName evidence="2">Uncharacterized protein</fullName>
    </submittedName>
</protein>
<evidence type="ECO:0000313" key="3">
    <source>
        <dbReference type="Proteomes" id="UP001465976"/>
    </source>
</evidence>
<proteinExistence type="predicted"/>
<feature type="compositionally biased region" description="Basic and acidic residues" evidence="1">
    <location>
        <begin position="90"/>
        <end position="108"/>
    </location>
</feature>
<feature type="region of interest" description="Disordered" evidence="1">
    <location>
        <begin position="81"/>
        <end position="108"/>
    </location>
</feature>
<evidence type="ECO:0000313" key="2">
    <source>
        <dbReference type="EMBL" id="KAL0573211.1"/>
    </source>
</evidence>
<reference evidence="2 3" key="1">
    <citation type="submission" date="2024-02" db="EMBL/GenBank/DDBJ databases">
        <title>A draft genome for the cacao thread blight pathogen Marasmius crinis-equi.</title>
        <authorList>
            <person name="Cohen S.P."/>
            <person name="Baruah I.K."/>
            <person name="Amoako-Attah I."/>
            <person name="Bukari Y."/>
            <person name="Meinhardt L.W."/>
            <person name="Bailey B.A."/>
        </authorList>
    </citation>
    <scope>NUCLEOTIDE SEQUENCE [LARGE SCALE GENOMIC DNA]</scope>
    <source>
        <strain evidence="2 3">GH-76</strain>
    </source>
</reference>
<evidence type="ECO:0000256" key="1">
    <source>
        <dbReference type="SAM" id="MobiDB-lite"/>
    </source>
</evidence>
<feature type="compositionally biased region" description="Basic and acidic residues" evidence="1">
    <location>
        <begin position="201"/>
        <end position="219"/>
    </location>
</feature>
<dbReference type="Proteomes" id="UP001465976">
    <property type="component" value="Unassembled WGS sequence"/>
</dbReference>
<comment type="caution">
    <text evidence="2">The sequence shown here is derived from an EMBL/GenBank/DDBJ whole genome shotgun (WGS) entry which is preliminary data.</text>
</comment>
<feature type="compositionally biased region" description="Low complexity" evidence="1">
    <location>
        <begin position="230"/>
        <end position="251"/>
    </location>
</feature>
<accession>A0ABR3FD29</accession>
<feature type="compositionally biased region" description="Acidic residues" evidence="1">
    <location>
        <begin position="757"/>
        <end position="778"/>
    </location>
</feature>
<keyword evidence="3" id="KW-1185">Reference proteome</keyword>
<feature type="region of interest" description="Disordered" evidence="1">
    <location>
        <begin position="1"/>
        <end position="51"/>
    </location>
</feature>